<name>A0ABR2KL52_9EUKA</name>
<evidence type="ECO:0000313" key="2">
    <source>
        <dbReference type="Proteomes" id="UP001470230"/>
    </source>
</evidence>
<dbReference type="Proteomes" id="UP001470230">
    <property type="component" value="Unassembled WGS sequence"/>
</dbReference>
<sequence length="109" mass="12479">MENYSLTNSTTSVLVQPNVRFSAAVAFQAPSLYIQLTKDNPVFNLEAGVYGTSKFSIANELIPYKIIPEETNERRTEYFIHLSLFDQSIEVIDYDIEFDESILFRKGSK</sequence>
<evidence type="ECO:0000313" key="1">
    <source>
        <dbReference type="EMBL" id="KAK8891870.1"/>
    </source>
</evidence>
<dbReference type="EMBL" id="JAPFFF010000004">
    <property type="protein sequence ID" value="KAK8891870.1"/>
    <property type="molecule type" value="Genomic_DNA"/>
</dbReference>
<accession>A0ABR2KL52</accession>
<reference evidence="1 2" key="1">
    <citation type="submission" date="2024-04" db="EMBL/GenBank/DDBJ databases">
        <title>Tritrichomonas musculus Genome.</title>
        <authorList>
            <person name="Alves-Ferreira E."/>
            <person name="Grigg M."/>
            <person name="Lorenzi H."/>
            <person name="Galac M."/>
        </authorList>
    </citation>
    <scope>NUCLEOTIDE SEQUENCE [LARGE SCALE GENOMIC DNA]</scope>
    <source>
        <strain evidence="1 2">EAF2021</strain>
    </source>
</reference>
<keyword evidence="2" id="KW-1185">Reference proteome</keyword>
<proteinExistence type="predicted"/>
<protein>
    <submittedName>
        <fullName evidence="1">Uncharacterized protein</fullName>
    </submittedName>
</protein>
<comment type="caution">
    <text evidence="1">The sequence shown here is derived from an EMBL/GenBank/DDBJ whole genome shotgun (WGS) entry which is preliminary data.</text>
</comment>
<gene>
    <name evidence="1" type="ORF">M9Y10_029092</name>
</gene>
<organism evidence="1 2">
    <name type="scientific">Tritrichomonas musculus</name>
    <dbReference type="NCBI Taxonomy" id="1915356"/>
    <lineage>
        <taxon>Eukaryota</taxon>
        <taxon>Metamonada</taxon>
        <taxon>Parabasalia</taxon>
        <taxon>Tritrichomonadida</taxon>
        <taxon>Tritrichomonadidae</taxon>
        <taxon>Tritrichomonas</taxon>
    </lineage>
</organism>